<dbReference type="EMBL" id="FUYM01000003">
    <property type="protein sequence ID" value="SKB48807.1"/>
    <property type="molecule type" value="Genomic_DNA"/>
</dbReference>
<dbReference type="Proteomes" id="UP000189818">
    <property type="component" value="Unassembled WGS sequence"/>
</dbReference>
<keyword evidence="3" id="KW-1185">Reference proteome</keyword>
<name>A0A1T5BNU3_9SPHN</name>
<accession>A0A1T5BNU3</accession>
<evidence type="ECO:0000313" key="3">
    <source>
        <dbReference type="Proteomes" id="UP000189818"/>
    </source>
</evidence>
<feature type="region of interest" description="Disordered" evidence="1">
    <location>
        <begin position="1"/>
        <end position="32"/>
    </location>
</feature>
<reference evidence="3" key="1">
    <citation type="submission" date="2017-02" db="EMBL/GenBank/DDBJ databases">
        <authorList>
            <person name="Varghese N."/>
            <person name="Submissions S."/>
        </authorList>
    </citation>
    <scope>NUCLEOTIDE SEQUENCE [LARGE SCALE GENOMIC DNA]</scope>
    <source>
        <strain evidence="3">UM2</strain>
    </source>
</reference>
<evidence type="ECO:0000256" key="1">
    <source>
        <dbReference type="SAM" id="MobiDB-lite"/>
    </source>
</evidence>
<sequence length="251" mass="27628">MDMSHKPGTALVEQGQEEEEEASAPVPQRPSLPRAVISALTDNSAPGEAWDVAQGIRELRRDGQLAHVPICIARLENALLPVDGKWLEDRLTIMWTAMGHSRDPRVSAAWLHETIRLLSDLPGDIAADAIDEAIKASERGYMPSVGAIRKIAEPMVAKRKRALARLRAVVTYTRTDPVEVKRPTPEQVAEILRDNGFASILDAKAEREARANRGPARNPTREDYLAMGVPEEHLPEAMRLPVDAQHQAAAE</sequence>
<evidence type="ECO:0000313" key="2">
    <source>
        <dbReference type="EMBL" id="SKB48807.1"/>
    </source>
</evidence>
<dbReference type="AlphaFoldDB" id="A0A1T5BNU3"/>
<proteinExistence type="predicted"/>
<protein>
    <submittedName>
        <fullName evidence="2">Uncharacterized protein</fullName>
    </submittedName>
</protein>
<gene>
    <name evidence="2" type="ORF">SAMN06295920_103153</name>
</gene>
<organism evidence="2 3">
    <name type="scientific">Rhizorhabdus histidinilytica</name>
    <dbReference type="NCBI Taxonomy" id="439228"/>
    <lineage>
        <taxon>Bacteria</taxon>
        <taxon>Pseudomonadati</taxon>
        <taxon>Pseudomonadota</taxon>
        <taxon>Alphaproteobacteria</taxon>
        <taxon>Sphingomonadales</taxon>
        <taxon>Sphingomonadaceae</taxon>
        <taxon>Rhizorhabdus</taxon>
    </lineage>
</organism>